<evidence type="ECO:0000313" key="2">
    <source>
        <dbReference type="EMBL" id="RDJ01476.1"/>
    </source>
</evidence>
<dbReference type="InterPro" id="IPR025668">
    <property type="entry name" value="Tnp_DDE_dom"/>
</dbReference>
<proteinExistence type="predicted"/>
<evidence type="ECO:0000313" key="3">
    <source>
        <dbReference type="Proteomes" id="UP000254939"/>
    </source>
</evidence>
<comment type="caution">
    <text evidence="2">The sequence shown here is derived from an EMBL/GenBank/DDBJ whole genome shotgun (WGS) entry which is preliminary data.</text>
</comment>
<dbReference type="EMBL" id="NAAC01000051">
    <property type="protein sequence ID" value="RDJ01476.1"/>
    <property type="molecule type" value="Genomic_DNA"/>
</dbReference>
<gene>
    <name evidence="2" type="ORF">B5K06_34225</name>
</gene>
<name>A0A370KEK2_9HYPH</name>
<sequence>MEHPFGTIKQRMNQGAFLMRGLNRVQGEFSLTALAYNIKRAITLVGIPDLIGAMKA</sequence>
<dbReference type="OrthoDB" id="9774608at2"/>
<protein>
    <recommendedName>
        <fullName evidence="1">Transposase DDE domain-containing protein</fullName>
    </recommendedName>
</protein>
<dbReference type="AlphaFoldDB" id="A0A370KEK2"/>
<dbReference type="Pfam" id="PF13751">
    <property type="entry name" value="DDE_Tnp_1_6"/>
    <property type="match status" value="1"/>
</dbReference>
<feature type="domain" description="Transposase DDE" evidence="1">
    <location>
        <begin position="2"/>
        <end position="40"/>
    </location>
</feature>
<accession>A0A370KEK2</accession>
<organism evidence="2 3">
    <name type="scientific">Rhizobium grahamii</name>
    <dbReference type="NCBI Taxonomy" id="1120045"/>
    <lineage>
        <taxon>Bacteria</taxon>
        <taxon>Pseudomonadati</taxon>
        <taxon>Pseudomonadota</taxon>
        <taxon>Alphaproteobacteria</taxon>
        <taxon>Hyphomicrobiales</taxon>
        <taxon>Rhizobiaceae</taxon>
        <taxon>Rhizobium/Agrobacterium group</taxon>
        <taxon>Rhizobium</taxon>
    </lineage>
</organism>
<dbReference type="Proteomes" id="UP000254939">
    <property type="component" value="Unassembled WGS sequence"/>
</dbReference>
<evidence type="ECO:0000259" key="1">
    <source>
        <dbReference type="Pfam" id="PF13751"/>
    </source>
</evidence>
<reference evidence="2 3" key="1">
    <citation type="submission" date="2017-03" db="EMBL/GenBank/DDBJ databases">
        <title>Genome analysis of Rhizobial strains effectives or ineffectives for nitrogen fixation isolated from bean seeds.</title>
        <authorList>
            <person name="Peralta H."/>
            <person name="Aguilar-Vera A."/>
            <person name="Mora Y."/>
            <person name="Vargas-Lagunas C."/>
            <person name="Girard L."/>
            <person name="Mora J."/>
        </authorList>
    </citation>
    <scope>NUCLEOTIDE SEQUENCE [LARGE SCALE GENOMIC DNA]</scope>
    <source>
        <strain evidence="2 3">CCGM3</strain>
    </source>
</reference>